<evidence type="ECO:0000256" key="2">
    <source>
        <dbReference type="ARBA" id="ARBA00022692"/>
    </source>
</evidence>
<dbReference type="PANTHER" id="PTHR24237:SF35">
    <property type="entry name" value="G-PROTEIN COUPLED RECEPTOR 141-RELATED"/>
    <property type="match status" value="1"/>
</dbReference>
<dbReference type="GeneTree" id="ENSGT01030000234518"/>
<dbReference type="CTD" id="353345"/>
<dbReference type="GO" id="GO:0016020">
    <property type="term" value="C:membrane"/>
    <property type="evidence" value="ECO:0007669"/>
    <property type="project" value="UniProtKB-SubCell"/>
</dbReference>
<organism evidence="10 11">
    <name type="scientific">Cynoglossus semilaevis</name>
    <name type="common">Tongue sole</name>
    <dbReference type="NCBI Taxonomy" id="244447"/>
    <lineage>
        <taxon>Eukaryota</taxon>
        <taxon>Metazoa</taxon>
        <taxon>Chordata</taxon>
        <taxon>Craniata</taxon>
        <taxon>Vertebrata</taxon>
        <taxon>Euteleostomi</taxon>
        <taxon>Actinopterygii</taxon>
        <taxon>Neopterygii</taxon>
        <taxon>Teleostei</taxon>
        <taxon>Neoteleostei</taxon>
        <taxon>Acanthomorphata</taxon>
        <taxon>Carangaria</taxon>
        <taxon>Pleuronectiformes</taxon>
        <taxon>Pleuronectoidei</taxon>
        <taxon>Cynoglossidae</taxon>
        <taxon>Cynoglossinae</taxon>
        <taxon>Cynoglossus</taxon>
    </lineage>
</organism>
<keyword evidence="11" id="KW-1185">Reference proteome</keyword>
<evidence type="ECO:0000313" key="10">
    <source>
        <dbReference type="Ensembl" id="ENSCSEP00000012945.1"/>
    </source>
</evidence>
<dbReference type="PRINTS" id="PR01157">
    <property type="entry name" value="P2YPURNOCPTR"/>
</dbReference>
<evidence type="ECO:0000256" key="1">
    <source>
        <dbReference type="ARBA" id="ARBA00004141"/>
    </source>
</evidence>
<feature type="transmembrane region" description="Helical" evidence="8">
    <location>
        <begin position="238"/>
        <end position="258"/>
    </location>
</feature>
<evidence type="ECO:0000256" key="7">
    <source>
        <dbReference type="ARBA" id="ARBA00023224"/>
    </source>
</evidence>
<keyword evidence="3 8" id="KW-1133">Transmembrane helix</keyword>
<dbReference type="RefSeq" id="XP_008305682.1">
    <property type="nucleotide sequence ID" value="XM_008307460.3"/>
</dbReference>
<evidence type="ECO:0000256" key="5">
    <source>
        <dbReference type="ARBA" id="ARBA00023136"/>
    </source>
</evidence>
<feature type="transmembrane region" description="Helical" evidence="8">
    <location>
        <begin position="62"/>
        <end position="84"/>
    </location>
</feature>
<feature type="transmembrane region" description="Helical" evidence="8">
    <location>
        <begin position="190"/>
        <end position="217"/>
    </location>
</feature>
<reference evidence="10" key="2">
    <citation type="submission" date="2025-08" db="UniProtKB">
        <authorList>
            <consortium name="Ensembl"/>
        </authorList>
    </citation>
    <scope>IDENTIFICATION</scope>
</reference>
<dbReference type="Pfam" id="PF00001">
    <property type="entry name" value="7tm_1"/>
    <property type="match status" value="1"/>
</dbReference>
<evidence type="ECO:0000313" key="11">
    <source>
        <dbReference type="Proteomes" id="UP000265120"/>
    </source>
</evidence>
<evidence type="ECO:0000256" key="8">
    <source>
        <dbReference type="SAM" id="Phobius"/>
    </source>
</evidence>
<evidence type="ECO:0000256" key="6">
    <source>
        <dbReference type="ARBA" id="ARBA00023170"/>
    </source>
</evidence>
<evidence type="ECO:0000256" key="3">
    <source>
        <dbReference type="ARBA" id="ARBA00022989"/>
    </source>
</evidence>
<proteinExistence type="predicted"/>
<dbReference type="GeneID" id="103376902"/>
<feature type="domain" description="G-protein coupled receptors family 1 profile" evidence="9">
    <location>
        <begin position="39"/>
        <end position="257"/>
    </location>
</feature>
<dbReference type="Gene3D" id="1.20.1070.10">
    <property type="entry name" value="Rhodopsin 7-helix transmembrane proteins"/>
    <property type="match status" value="1"/>
</dbReference>
<accession>A0A3P8VKI1</accession>
<dbReference type="InParanoid" id="A0A3P8VKI1"/>
<feature type="transmembrane region" description="Helical" evidence="8">
    <location>
        <begin position="104"/>
        <end position="126"/>
    </location>
</feature>
<dbReference type="GO" id="GO:0004930">
    <property type="term" value="F:G protein-coupled receptor activity"/>
    <property type="evidence" value="ECO:0007669"/>
    <property type="project" value="UniProtKB-KW"/>
</dbReference>
<dbReference type="PROSITE" id="PS50262">
    <property type="entry name" value="G_PROTEIN_RECEP_F1_2"/>
    <property type="match status" value="1"/>
</dbReference>
<keyword evidence="2 8" id="KW-0812">Transmembrane</keyword>
<dbReference type="Ensembl" id="ENSCSET00000013101.1">
    <property type="protein sequence ID" value="ENSCSEP00000012945.1"/>
    <property type="gene ID" value="ENSCSEG00000008360.1"/>
</dbReference>
<dbReference type="AlphaFoldDB" id="A0A3P8VKI1"/>
<keyword evidence="5 8" id="KW-0472">Membrane</keyword>
<dbReference type="PANTHER" id="PTHR24237">
    <property type="entry name" value="G-PROTEIN COUPLED RECEPTOR"/>
    <property type="match status" value="1"/>
</dbReference>
<sequence>MNNTETRTAMENTTNPHSLHAFGYRTILLSIYCIVLVCGTVCLSLTMHILKSSSTSITSIAVLNLIFAHFIFLVTVPFRIYYYATDKWTLGAGLCKVVSSMIHTHMYMSFMFCVVILIMRLMNFYLKSNQLASFNKIKAFLFSFMVWIVGLIVVPLTIHYCYGKKKDSPHDNGAVCFNFGKNIQDLDAKVFNYIVSSLIILVATVLMALQAHVVWVLHGRRRQGCSSQQDFGTQVKSLCFALIMFLCFVPYHVFRLYYLENIELQQINEVFLSVTTLNCLDMLTLLGKRTCYTCFY</sequence>
<keyword evidence="7" id="KW-0807">Transducer</keyword>
<dbReference type="InterPro" id="IPR000276">
    <property type="entry name" value="GPCR_Rhodpsn"/>
</dbReference>
<keyword evidence="4" id="KW-0297">G-protein coupled receptor</keyword>
<dbReference type="KEGG" id="csem:103376902"/>
<dbReference type="SUPFAM" id="SSF81321">
    <property type="entry name" value="Family A G protein-coupled receptor-like"/>
    <property type="match status" value="1"/>
</dbReference>
<keyword evidence="6" id="KW-0675">Receptor</keyword>
<dbReference type="Proteomes" id="UP000265120">
    <property type="component" value="Chromosome 3"/>
</dbReference>
<dbReference type="OrthoDB" id="9947118at2759"/>
<dbReference type="InterPro" id="IPR047160">
    <property type="entry name" value="GP183-like"/>
</dbReference>
<feature type="transmembrane region" description="Helical" evidence="8">
    <location>
        <begin position="138"/>
        <end position="158"/>
    </location>
</feature>
<evidence type="ECO:0000256" key="4">
    <source>
        <dbReference type="ARBA" id="ARBA00023040"/>
    </source>
</evidence>
<reference evidence="10 11" key="1">
    <citation type="journal article" date="2014" name="Nat. Genet.">
        <title>Whole-genome sequence of a flatfish provides insights into ZW sex chromosome evolution and adaptation to a benthic lifestyle.</title>
        <authorList>
            <person name="Chen S."/>
            <person name="Zhang G."/>
            <person name="Shao C."/>
            <person name="Huang Q."/>
            <person name="Liu G."/>
            <person name="Zhang P."/>
            <person name="Song W."/>
            <person name="An N."/>
            <person name="Chalopin D."/>
            <person name="Volff J.N."/>
            <person name="Hong Y."/>
            <person name="Li Q."/>
            <person name="Sha Z."/>
            <person name="Zhou H."/>
            <person name="Xie M."/>
            <person name="Yu Q."/>
            <person name="Liu Y."/>
            <person name="Xiang H."/>
            <person name="Wang N."/>
            <person name="Wu K."/>
            <person name="Yang C."/>
            <person name="Zhou Q."/>
            <person name="Liao X."/>
            <person name="Yang L."/>
            <person name="Hu Q."/>
            <person name="Zhang J."/>
            <person name="Meng L."/>
            <person name="Jin L."/>
            <person name="Tian Y."/>
            <person name="Lian J."/>
            <person name="Yang J."/>
            <person name="Miao G."/>
            <person name="Liu S."/>
            <person name="Liang Z."/>
            <person name="Yan F."/>
            <person name="Li Y."/>
            <person name="Sun B."/>
            <person name="Zhang H."/>
            <person name="Zhang J."/>
            <person name="Zhu Y."/>
            <person name="Du M."/>
            <person name="Zhao Y."/>
            <person name="Schartl M."/>
            <person name="Tang Q."/>
            <person name="Wang J."/>
        </authorList>
    </citation>
    <scope>NUCLEOTIDE SEQUENCE</scope>
</reference>
<comment type="subcellular location">
    <subcellularLocation>
        <location evidence="1">Membrane</location>
        <topology evidence="1">Multi-pass membrane protein</topology>
    </subcellularLocation>
</comment>
<protein>
    <submittedName>
        <fullName evidence="10">G protein-coupled receptor 141</fullName>
    </submittedName>
</protein>
<dbReference type="OMA" id="FRIYYLY"/>
<dbReference type="InterPro" id="IPR017452">
    <property type="entry name" value="GPCR_Rhodpsn_7TM"/>
</dbReference>
<reference evidence="10" key="3">
    <citation type="submission" date="2025-09" db="UniProtKB">
        <authorList>
            <consortium name="Ensembl"/>
        </authorList>
    </citation>
    <scope>IDENTIFICATION</scope>
</reference>
<feature type="transmembrane region" description="Helical" evidence="8">
    <location>
        <begin position="27"/>
        <end position="50"/>
    </location>
</feature>
<evidence type="ECO:0000259" key="9">
    <source>
        <dbReference type="PROSITE" id="PS50262"/>
    </source>
</evidence>
<name>A0A3P8VKI1_CYNSE</name>
<dbReference type="GO" id="GO:0008142">
    <property type="term" value="F:oxysterol binding"/>
    <property type="evidence" value="ECO:0007669"/>
    <property type="project" value="InterPro"/>
</dbReference>